<gene>
    <name evidence="13" type="ORF">Q5P01_011594</name>
</gene>
<evidence type="ECO:0000313" key="14">
    <source>
        <dbReference type="Proteomes" id="UP001187415"/>
    </source>
</evidence>
<dbReference type="CDD" id="cd00096">
    <property type="entry name" value="Ig"/>
    <property type="match status" value="2"/>
</dbReference>
<keyword evidence="11" id="KW-0732">Signal</keyword>
<dbReference type="PROSITE" id="PS50835">
    <property type="entry name" value="IG_LIKE"/>
    <property type="match status" value="3"/>
</dbReference>
<evidence type="ECO:0000259" key="12">
    <source>
        <dbReference type="PROSITE" id="PS50835"/>
    </source>
</evidence>
<feature type="compositionally biased region" description="Basic and acidic residues" evidence="9">
    <location>
        <begin position="661"/>
        <end position="687"/>
    </location>
</feature>
<dbReference type="SMART" id="SM00409">
    <property type="entry name" value="IG"/>
    <property type="match status" value="4"/>
</dbReference>
<keyword evidence="14" id="KW-1185">Reference proteome</keyword>
<feature type="domain" description="Ig-like" evidence="12">
    <location>
        <begin position="161"/>
        <end position="253"/>
    </location>
</feature>
<keyword evidence="7" id="KW-1015">Disulfide bond</keyword>
<evidence type="ECO:0000256" key="11">
    <source>
        <dbReference type="SAM" id="SignalP"/>
    </source>
</evidence>
<dbReference type="InterPro" id="IPR007110">
    <property type="entry name" value="Ig-like_dom"/>
</dbReference>
<evidence type="ECO:0000256" key="5">
    <source>
        <dbReference type="ARBA" id="ARBA00022989"/>
    </source>
</evidence>
<dbReference type="AlphaFoldDB" id="A0AA88MTM1"/>
<dbReference type="EMBL" id="JAUPFM010000008">
    <property type="protein sequence ID" value="KAK2844935.1"/>
    <property type="molecule type" value="Genomic_DNA"/>
</dbReference>
<accession>A0AA88MTM1</accession>
<dbReference type="InterPro" id="IPR036179">
    <property type="entry name" value="Ig-like_dom_sf"/>
</dbReference>
<dbReference type="InterPro" id="IPR013106">
    <property type="entry name" value="Ig_V-set"/>
</dbReference>
<comment type="caution">
    <text evidence="13">The sequence shown here is derived from an EMBL/GenBank/DDBJ whole genome shotgun (WGS) entry which is preliminary data.</text>
</comment>
<feature type="domain" description="Ig-like" evidence="12">
    <location>
        <begin position="366"/>
        <end position="452"/>
    </location>
</feature>
<dbReference type="InterPro" id="IPR003599">
    <property type="entry name" value="Ig_sub"/>
</dbReference>
<dbReference type="Pfam" id="PF13927">
    <property type="entry name" value="Ig_3"/>
    <property type="match status" value="2"/>
</dbReference>
<keyword evidence="5 10" id="KW-1133">Transmembrane helix</keyword>
<feature type="transmembrane region" description="Helical" evidence="10">
    <location>
        <begin position="556"/>
        <end position="579"/>
    </location>
</feature>
<dbReference type="SMART" id="SM00408">
    <property type="entry name" value="IGc2"/>
    <property type="match status" value="2"/>
</dbReference>
<keyword evidence="3" id="KW-0430">Lectin</keyword>
<keyword evidence="4" id="KW-0130">Cell adhesion</keyword>
<dbReference type="SUPFAM" id="SSF48726">
    <property type="entry name" value="Immunoglobulin"/>
    <property type="match status" value="4"/>
</dbReference>
<evidence type="ECO:0000256" key="3">
    <source>
        <dbReference type="ARBA" id="ARBA00022734"/>
    </source>
</evidence>
<keyword evidence="6 10" id="KW-0472">Membrane</keyword>
<protein>
    <recommendedName>
        <fullName evidence="12">Ig-like domain-containing protein</fullName>
    </recommendedName>
</protein>
<comment type="subcellular location">
    <subcellularLocation>
        <location evidence="1">Membrane</location>
        <topology evidence="1">Single-pass type I membrane protein</topology>
    </subcellularLocation>
</comment>
<feature type="domain" description="Ig-like" evidence="12">
    <location>
        <begin position="255"/>
        <end position="359"/>
    </location>
</feature>
<dbReference type="Proteomes" id="UP001187415">
    <property type="component" value="Unassembled WGS sequence"/>
</dbReference>
<proteinExistence type="inferred from homology"/>
<sequence>MNVFIWATLLLSVRSSKADTGASVGRQYCDKNFCIRLIEGEITAEAELCVVIPCSFTTDPDFEPQSIVWFKCESSKTRCTESDIIFHTNNKDKVQSAFKERVSLLEPDTSQNNCSIIINDVKESDSGSYQLRVNGLTFGNKDGFTFSPRATVSVKGLSQKPTVTVPPLTEGHQTTLTCTAPGLCSGSVPEITWTWRGAGVQDSHITGNITDFKTETLTAVTQRHRSTLTFNLSAEHHGTEVTCKVKFTGNIITEETVTLNVAYVKKVKITGDKSVKEGQTLNLTCSVESFPPSFVIWMNLSDQTIQNVTEINLQDDTEPQKQTGMSTLLIPNVTADHSGQYMCTVKHLNSTLKEAAHVTVTYIRKPVITGNTTVNVGDSLNLTCSVESFPPPVVMWTKPGLTSLHNGTDSDPQTNSGSASLFIPKMSSEHSGLYICTVKHLNTTLPLYANVTVVSFPKILRSSGCEVQSDVLTCVCVSEGVPLPTIRWPLLETHTEYSVTNTVSNHTVNSSIILSVNDGNRSVECVSSNKNGEAKQNFIRKKLSVQQDKSKTLKEFLRLEMIIAFLIGFGSSAIFCCLAKQCHRKKHKISGNQDENLEMVTNRDDPLIYDAAAVGDEQTECRHGVQNGAVRAEKDVPEVNSGSTDVEYASINLALLKRTSPREAAQESTKTEYSEIRKKLTEERQDVSAEEGEVLEDKEEEPMVEEDEETPQGENQEEGRRRGRGRVLHVKGRKE</sequence>
<evidence type="ECO:0000256" key="9">
    <source>
        <dbReference type="SAM" id="MobiDB-lite"/>
    </source>
</evidence>
<dbReference type="GO" id="GO:0030246">
    <property type="term" value="F:carbohydrate binding"/>
    <property type="evidence" value="ECO:0007669"/>
    <property type="project" value="UniProtKB-KW"/>
</dbReference>
<dbReference type="InterPro" id="IPR013162">
    <property type="entry name" value="CD80_C2-set"/>
</dbReference>
<dbReference type="GO" id="GO:0007155">
    <property type="term" value="P:cell adhesion"/>
    <property type="evidence" value="ECO:0007669"/>
    <property type="project" value="UniProtKB-KW"/>
</dbReference>
<evidence type="ECO:0000256" key="1">
    <source>
        <dbReference type="ARBA" id="ARBA00004479"/>
    </source>
</evidence>
<evidence type="ECO:0000313" key="13">
    <source>
        <dbReference type="EMBL" id="KAK2844935.1"/>
    </source>
</evidence>
<evidence type="ECO:0000256" key="2">
    <source>
        <dbReference type="ARBA" id="ARBA00022692"/>
    </source>
</evidence>
<evidence type="ECO:0000256" key="4">
    <source>
        <dbReference type="ARBA" id="ARBA00022889"/>
    </source>
</evidence>
<dbReference type="InterPro" id="IPR051036">
    <property type="entry name" value="SIGLEC"/>
</dbReference>
<dbReference type="Pfam" id="PF08205">
    <property type="entry name" value="C2-set_2"/>
    <property type="match status" value="1"/>
</dbReference>
<evidence type="ECO:0000256" key="6">
    <source>
        <dbReference type="ARBA" id="ARBA00023136"/>
    </source>
</evidence>
<dbReference type="Pfam" id="PF07686">
    <property type="entry name" value="V-set"/>
    <property type="match status" value="1"/>
</dbReference>
<evidence type="ECO:0000256" key="8">
    <source>
        <dbReference type="ARBA" id="ARBA00038361"/>
    </source>
</evidence>
<dbReference type="PANTHER" id="PTHR12035:SF128">
    <property type="entry name" value="BRANCHED CHAIN KETO ACID DEHYDROGENASE E1 SUBUNIT BETA,-LIKE-RELATED"/>
    <property type="match status" value="1"/>
</dbReference>
<feature type="signal peptide" evidence="11">
    <location>
        <begin position="1"/>
        <end position="18"/>
    </location>
</feature>
<feature type="compositionally biased region" description="Basic residues" evidence="9">
    <location>
        <begin position="721"/>
        <end position="735"/>
    </location>
</feature>
<evidence type="ECO:0000256" key="10">
    <source>
        <dbReference type="SAM" id="Phobius"/>
    </source>
</evidence>
<comment type="similarity">
    <text evidence="8">Belongs to the immunoglobulin superfamily. SIGLEC (sialic acid binding Ig-like lectin) family.</text>
</comment>
<organism evidence="13 14">
    <name type="scientific">Channa striata</name>
    <name type="common">Snakehead murrel</name>
    <name type="synonym">Ophicephalus striatus</name>
    <dbReference type="NCBI Taxonomy" id="64152"/>
    <lineage>
        <taxon>Eukaryota</taxon>
        <taxon>Metazoa</taxon>
        <taxon>Chordata</taxon>
        <taxon>Craniata</taxon>
        <taxon>Vertebrata</taxon>
        <taxon>Euteleostomi</taxon>
        <taxon>Actinopterygii</taxon>
        <taxon>Neopterygii</taxon>
        <taxon>Teleostei</taxon>
        <taxon>Neoteleostei</taxon>
        <taxon>Acanthomorphata</taxon>
        <taxon>Anabantaria</taxon>
        <taxon>Anabantiformes</taxon>
        <taxon>Channoidei</taxon>
        <taxon>Channidae</taxon>
        <taxon>Channa</taxon>
    </lineage>
</organism>
<reference evidence="13" key="1">
    <citation type="submission" date="2023-07" db="EMBL/GenBank/DDBJ databases">
        <title>Chromosome-level Genome Assembly of Striped Snakehead (Channa striata).</title>
        <authorList>
            <person name="Liu H."/>
        </authorList>
    </citation>
    <scope>NUCLEOTIDE SEQUENCE</scope>
    <source>
        <strain evidence="13">Gz</strain>
        <tissue evidence="13">Muscle</tissue>
    </source>
</reference>
<feature type="compositionally biased region" description="Acidic residues" evidence="9">
    <location>
        <begin position="688"/>
        <end position="711"/>
    </location>
</feature>
<dbReference type="GO" id="GO:0005886">
    <property type="term" value="C:plasma membrane"/>
    <property type="evidence" value="ECO:0007669"/>
    <property type="project" value="TreeGrafter"/>
</dbReference>
<dbReference type="GO" id="GO:0033691">
    <property type="term" value="F:sialic acid binding"/>
    <property type="evidence" value="ECO:0007669"/>
    <property type="project" value="TreeGrafter"/>
</dbReference>
<feature type="chain" id="PRO_5041656449" description="Ig-like domain-containing protein" evidence="11">
    <location>
        <begin position="19"/>
        <end position="735"/>
    </location>
</feature>
<keyword evidence="2 10" id="KW-0812">Transmembrane</keyword>
<dbReference type="InterPro" id="IPR003598">
    <property type="entry name" value="Ig_sub2"/>
</dbReference>
<evidence type="ECO:0000256" key="7">
    <source>
        <dbReference type="ARBA" id="ARBA00023157"/>
    </source>
</evidence>
<dbReference type="InterPro" id="IPR013783">
    <property type="entry name" value="Ig-like_fold"/>
</dbReference>
<feature type="region of interest" description="Disordered" evidence="9">
    <location>
        <begin position="661"/>
        <end position="735"/>
    </location>
</feature>
<dbReference type="Gene3D" id="2.60.40.10">
    <property type="entry name" value="Immunoglobulins"/>
    <property type="match status" value="5"/>
</dbReference>
<dbReference type="PANTHER" id="PTHR12035">
    <property type="entry name" value="SIALIC ACID BINDING IMMUNOGLOBULIN-LIKE LECTIN"/>
    <property type="match status" value="1"/>
</dbReference>
<name>A0AA88MTM1_CHASR</name>